<evidence type="ECO:0000313" key="2">
    <source>
        <dbReference type="EMBL" id="HIS23976.1"/>
    </source>
</evidence>
<gene>
    <name evidence="2" type="ORF">IAD01_01020</name>
</gene>
<evidence type="ECO:0000313" key="3">
    <source>
        <dbReference type="Proteomes" id="UP000823982"/>
    </source>
</evidence>
<dbReference type="InterPro" id="IPR007211">
    <property type="entry name" value="DUF378"/>
</dbReference>
<keyword evidence="1" id="KW-1133">Transmembrane helix</keyword>
<keyword evidence="1" id="KW-0812">Transmembrane</keyword>
<dbReference type="PANTHER" id="PTHR37304">
    <property type="entry name" value="MEMBRANE PROTEIN-RELATED"/>
    <property type="match status" value="1"/>
</dbReference>
<dbReference type="Pfam" id="PF04070">
    <property type="entry name" value="DUF378"/>
    <property type="match status" value="1"/>
</dbReference>
<feature type="transmembrane region" description="Helical" evidence="1">
    <location>
        <begin position="7"/>
        <end position="32"/>
    </location>
</feature>
<reference evidence="2" key="1">
    <citation type="submission" date="2020-10" db="EMBL/GenBank/DDBJ databases">
        <authorList>
            <person name="Gilroy R."/>
        </authorList>
    </citation>
    <scope>NUCLEOTIDE SEQUENCE</scope>
    <source>
        <strain evidence="2">CHK157-1446</strain>
    </source>
</reference>
<name>A0A9D1EM58_9FIRM</name>
<dbReference type="PANTHER" id="PTHR37304:SF1">
    <property type="entry name" value="MEMBRANE PROTEIN"/>
    <property type="match status" value="1"/>
</dbReference>
<reference evidence="2" key="2">
    <citation type="journal article" date="2021" name="PeerJ">
        <title>Extensive microbial diversity within the chicken gut microbiome revealed by metagenomics and culture.</title>
        <authorList>
            <person name="Gilroy R."/>
            <person name="Ravi A."/>
            <person name="Getino M."/>
            <person name="Pursley I."/>
            <person name="Horton D.L."/>
            <person name="Alikhan N.F."/>
            <person name="Baker D."/>
            <person name="Gharbi K."/>
            <person name="Hall N."/>
            <person name="Watson M."/>
            <person name="Adriaenssens E.M."/>
            <person name="Foster-Nyarko E."/>
            <person name="Jarju S."/>
            <person name="Secka A."/>
            <person name="Antonio M."/>
            <person name="Oren A."/>
            <person name="Chaudhuri R.R."/>
            <person name="La Ragione R."/>
            <person name="Hildebrand F."/>
            <person name="Pallen M.J."/>
        </authorList>
    </citation>
    <scope>NUCLEOTIDE SEQUENCE</scope>
    <source>
        <strain evidence="2">CHK157-1446</strain>
    </source>
</reference>
<accession>A0A9D1EM58</accession>
<protein>
    <submittedName>
        <fullName evidence="2">DUF378 domain-containing protein</fullName>
    </submittedName>
</protein>
<dbReference type="Proteomes" id="UP000823982">
    <property type="component" value="Unassembled WGS sequence"/>
</dbReference>
<comment type="caution">
    <text evidence="2">The sequence shown here is derived from an EMBL/GenBank/DDBJ whole genome shotgun (WGS) entry which is preliminary data.</text>
</comment>
<evidence type="ECO:0000256" key="1">
    <source>
        <dbReference type="SAM" id="Phobius"/>
    </source>
</evidence>
<organism evidence="2 3">
    <name type="scientific">Candidatus Faeciplasma gallinarum</name>
    <dbReference type="NCBI Taxonomy" id="2840799"/>
    <lineage>
        <taxon>Bacteria</taxon>
        <taxon>Bacillati</taxon>
        <taxon>Bacillota</taxon>
        <taxon>Clostridia</taxon>
        <taxon>Eubacteriales</taxon>
        <taxon>Oscillospiraceae</taxon>
        <taxon>Oscillospiraceae incertae sedis</taxon>
        <taxon>Candidatus Faeciplasma</taxon>
    </lineage>
</organism>
<feature type="transmembrane region" description="Helical" evidence="1">
    <location>
        <begin position="38"/>
        <end position="59"/>
    </location>
</feature>
<sequence length="67" mass="7483">MLDRIALFLLIVGGINWGLVGIFKFDLVAYLFGGSAAIVSRIIYIVVAVCAVWCVSLYFRNTRLIEE</sequence>
<keyword evidence="1" id="KW-0472">Membrane</keyword>
<dbReference type="AlphaFoldDB" id="A0A9D1EM58"/>
<dbReference type="EMBL" id="DVIR01000008">
    <property type="protein sequence ID" value="HIS23976.1"/>
    <property type="molecule type" value="Genomic_DNA"/>
</dbReference>
<proteinExistence type="predicted"/>